<reference evidence="4 5" key="1">
    <citation type="submission" date="2018-11" db="EMBL/GenBank/DDBJ databases">
        <title>The genome draft of YIM 96095.</title>
        <authorList>
            <person name="Tang S.-K."/>
            <person name="Chunyu W.-X."/>
            <person name="Feng Y.-Z."/>
        </authorList>
    </citation>
    <scope>NUCLEOTIDE SEQUENCE [LARGE SCALE GENOMIC DNA]</scope>
    <source>
        <strain evidence="4 5">YIM 96095</strain>
    </source>
</reference>
<feature type="region of interest" description="Disordered" evidence="1">
    <location>
        <begin position="162"/>
        <end position="189"/>
    </location>
</feature>
<feature type="compositionally biased region" description="Acidic residues" evidence="1">
    <location>
        <begin position="216"/>
        <end position="226"/>
    </location>
</feature>
<evidence type="ECO:0000256" key="1">
    <source>
        <dbReference type="SAM" id="MobiDB-lite"/>
    </source>
</evidence>
<feature type="region of interest" description="Disordered" evidence="1">
    <location>
        <begin position="425"/>
        <end position="457"/>
    </location>
</feature>
<evidence type="ECO:0000259" key="3">
    <source>
        <dbReference type="Pfam" id="PF04024"/>
    </source>
</evidence>
<evidence type="ECO:0000256" key="2">
    <source>
        <dbReference type="SAM" id="Phobius"/>
    </source>
</evidence>
<feature type="region of interest" description="Disordered" evidence="1">
    <location>
        <begin position="208"/>
        <end position="241"/>
    </location>
</feature>
<keyword evidence="5" id="KW-1185">Reference proteome</keyword>
<feature type="region of interest" description="Disordered" evidence="1">
    <location>
        <begin position="1"/>
        <end position="35"/>
    </location>
</feature>
<keyword evidence="2" id="KW-0812">Transmembrane</keyword>
<feature type="transmembrane region" description="Helical" evidence="2">
    <location>
        <begin position="312"/>
        <end position="329"/>
    </location>
</feature>
<keyword evidence="2" id="KW-0472">Membrane</keyword>
<protein>
    <submittedName>
        <fullName evidence="4">PspC domain-containing protein</fullName>
    </submittedName>
</protein>
<dbReference type="OrthoDB" id="3535301at2"/>
<dbReference type="InterPro" id="IPR007168">
    <property type="entry name" value="Phageshock_PspC_N"/>
</dbReference>
<feature type="transmembrane region" description="Helical" evidence="2">
    <location>
        <begin position="103"/>
        <end position="122"/>
    </location>
</feature>
<dbReference type="AlphaFoldDB" id="A0A3N0E7X8"/>
<feature type="transmembrane region" description="Helical" evidence="2">
    <location>
        <begin position="58"/>
        <end position="83"/>
    </location>
</feature>
<sequence>MTDEQKPTDGTTAWEPGADGTNGSPEGGHGRELRKTPEAGVITGVCAGLGEFTRVDPIVWRVAFAVTGLAGGTGIWLYAGAWLLMRDAEGGPAMAEQLLDRRFAPEAVLTLLGLALAAATAISLLGGISGGTLMLASPLIIGALAAHNRGVDLKQALRELPTKLKSKEPPPAPPTPEPGPTYYNPAQPWASAPNGPVDLAVVARQSPHGAQAAGENVEDGDDDEDSCAPGRERRSAARDRRRAKRHERGVLLLGLAFWFVVAAAGITIGVSEQRPWAALLGPATGPVFLGSVVAIVGVALLAGTWFGNRRGLVTVGTLVSLLVLAAASTDLTGVRVAEEHWRPTTPAEARQYQLDGGRAELDLTALDVEPGERVNVGADVRFGQVEVLVPEGARVDVHATSTFGRIEVGDENWSGARLDVRSTMAPENAGAEAGASDGADRGESDGESDEEAAELPELNVRLASYGALMEVRRVTS</sequence>
<keyword evidence="2" id="KW-1133">Transmembrane helix</keyword>
<gene>
    <name evidence="4" type="ORF">EFW17_13655</name>
</gene>
<feature type="domain" description="Phage shock protein PspC N-terminal" evidence="3">
    <location>
        <begin position="32"/>
        <end position="87"/>
    </location>
</feature>
<name>A0A3N0E7X8_9ACTN</name>
<dbReference type="EMBL" id="RJMB01000013">
    <property type="protein sequence ID" value="RNL83934.1"/>
    <property type="molecule type" value="Genomic_DNA"/>
</dbReference>
<proteinExistence type="predicted"/>
<accession>A0A3N0E7X8</accession>
<feature type="compositionally biased region" description="Pro residues" evidence="1">
    <location>
        <begin position="169"/>
        <end position="179"/>
    </location>
</feature>
<comment type="caution">
    <text evidence="4">The sequence shown here is derived from an EMBL/GenBank/DDBJ whole genome shotgun (WGS) entry which is preliminary data.</text>
</comment>
<feature type="compositionally biased region" description="Low complexity" evidence="1">
    <location>
        <begin position="427"/>
        <end position="437"/>
    </location>
</feature>
<dbReference type="Pfam" id="PF04024">
    <property type="entry name" value="PspC"/>
    <property type="match status" value="1"/>
</dbReference>
<dbReference type="Proteomes" id="UP000269198">
    <property type="component" value="Unassembled WGS sequence"/>
</dbReference>
<feature type="transmembrane region" description="Helical" evidence="2">
    <location>
        <begin position="276"/>
        <end position="300"/>
    </location>
</feature>
<feature type="transmembrane region" description="Helical" evidence="2">
    <location>
        <begin position="250"/>
        <end position="270"/>
    </location>
</feature>
<organism evidence="4 5">
    <name type="scientific">Halostreptopolyspora alba</name>
    <dbReference type="NCBI Taxonomy" id="2487137"/>
    <lineage>
        <taxon>Bacteria</taxon>
        <taxon>Bacillati</taxon>
        <taxon>Actinomycetota</taxon>
        <taxon>Actinomycetes</taxon>
        <taxon>Streptosporangiales</taxon>
        <taxon>Nocardiopsidaceae</taxon>
        <taxon>Halostreptopolyspora</taxon>
    </lineage>
</organism>
<feature type="compositionally biased region" description="Acidic residues" evidence="1">
    <location>
        <begin position="445"/>
        <end position="454"/>
    </location>
</feature>
<evidence type="ECO:0000313" key="5">
    <source>
        <dbReference type="Proteomes" id="UP000269198"/>
    </source>
</evidence>
<evidence type="ECO:0000313" key="4">
    <source>
        <dbReference type="EMBL" id="RNL83934.1"/>
    </source>
</evidence>
<dbReference type="RefSeq" id="WP_123201766.1">
    <property type="nucleotide sequence ID" value="NZ_RJMB01000013.1"/>
</dbReference>